<evidence type="ECO:0000256" key="1">
    <source>
        <dbReference type="SAM" id="MobiDB-lite"/>
    </source>
</evidence>
<dbReference type="AlphaFoldDB" id="A0A124I189"/>
<dbReference type="EMBL" id="LMWW01000066">
    <property type="protein sequence ID" value="KUN76454.1"/>
    <property type="molecule type" value="Genomic_DNA"/>
</dbReference>
<organism evidence="2 3">
    <name type="scientific">Streptomyces griseoruber</name>
    <dbReference type="NCBI Taxonomy" id="1943"/>
    <lineage>
        <taxon>Bacteria</taxon>
        <taxon>Bacillati</taxon>
        <taxon>Actinomycetota</taxon>
        <taxon>Actinomycetes</taxon>
        <taxon>Kitasatosporales</taxon>
        <taxon>Streptomycetaceae</taxon>
        <taxon>Streptomyces</taxon>
    </lineage>
</organism>
<dbReference type="Proteomes" id="UP000052982">
    <property type="component" value="Unassembled WGS sequence"/>
</dbReference>
<reference evidence="2 3" key="1">
    <citation type="submission" date="2015-10" db="EMBL/GenBank/DDBJ databases">
        <title>Draft genome sequence of Streptomyces griseoruber DSM 40281, type strain for the species Streptomyces griseoruber.</title>
        <authorList>
            <person name="Ruckert C."/>
            <person name="Winkler A."/>
            <person name="Kalinowski J."/>
            <person name="Kampfer P."/>
            <person name="Glaeser S."/>
        </authorList>
    </citation>
    <scope>NUCLEOTIDE SEQUENCE [LARGE SCALE GENOMIC DNA]</scope>
    <source>
        <strain evidence="2 3">DSM 40281</strain>
    </source>
</reference>
<proteinExistence type="predicted"/>
<feature type="region of interest" description="Disordered" evidence="1">
    <location>
        <begin position="48"/>
        <end position="67"/>
    </location>
</feature>
<keyword evidence="3" id="KW-1185">Reference proteome</keyword>
<comment type="caution">
    <text evidence="2">The sequence shown here is derived from an EMBL/GenBank/DDBJ whole genome shotgun (WGS) entry which is preliminary data.</text>
</comment>
<name>A0A124I189_9ACTN</name>
<evidence type="ECO:0000313" key="3">
    <source>
        <dbReference type="Proteomes" id="UP000052982"/>
    </source>
</evidence>
<gene>
    <name evidence="2" type="ORF">AQJ64_38555</name>
</gene>
<evidence type="ECO:0000313" key="2">
    <source>
        <dbReference type="EMBL" id="KUN76454.1"/>
    </source>
</evidence>
<protein>
    <submittedName>
        <fullName evidence="2">Uncharacterized protein</fullName>
    </submittedName>
</protein>
<sequence length="67" mass="6689">MVCRPSPATATIARMTITTVAPPTRPTSVGLARAFVTGGVIGALRPLLAEDPAPGPPHGSRAAAPAF</sequence>
<accession>A0A124I189</accession>